<protein>
    <submittedName>
        <fullName evidence="2">Ser/Thr protein kinase RdoA (MazF antagonist)</fullName>
    </submittedName>
</protein>
<dbReference type="SUPFAM" id="SSF56112">
    <property type="entry name" value="Protein kinase-like (PK-like)"/>
    <property type="match status" value="1"/>
</dbReference>
<name>A0A3D9H459_9PROT</name>
<dbReference type="Proteomes" id="UP000256845">
    <property type="component" value="Unassembled WGS sequence"/>
</dbReference>
<proteinExistence type="predicted"/>
<dbReference type="AlphaFoldDB" id="A0A3D9H459"/>
<dbReference type="GO" id="GO:0016301">
    <property type="term" value="F:kinase activity"/>
    <property type="evidence" value="ECO:0007669"/>
    <property type="project" value="UniProtKB-KW"/>
</dbReference>
<dbReference type="EMBL" id="QRDW01000015">
    <property type="protein sequence ID" value="RED44293.1"/>
    <property type="molecule type" value="Genomic_DNA"/>
</dbReference>
<dbReference type="OrthoDB" id="241498at2"/>
<organism evidence="2 3">
    <name type="scientific">Aestuariispira insulae</name>
    <dbReference type="NCBI Taxonomy" id="1461337"/>
    <lineage>
        <taxon>Bacteria</taxon>
        <taxon>Pseudomonadati</taxon>
        <taxon>Pseudomonadota</taxon>
        <taxon>Alphaproteobacteria</taxon>
        <taxon>Rhodospirillales</taxon>
        <taxon>Kiloniellaceae</taxon>
        <taxon>Aestuariispira</taxon>
    </lineage>
</organism>
<evidence type="ECO:0000313" key="2">
    <source>
        <dbReference type="EMBL" id="RED44293.1"/>
    </source>
</evidence>
<feature type="domain" description="Aminoglycoside phosphotransferase" evidence="1">
    <location>
        <begin position="55"/>
        <end position="250"/>
    </location>
</feature>
<keyword evidence="2" id="KW-0418">Kinase</keyword>
<evidence type="ECO:0000259" key="1">
    <source>
        <dbReference type="Pfam" id="PF01636"/>
    </source>
</evidence>
<dbReference type="Gene3D" id="3.30.200.20">
    <property type="entry name" value="Phosphorylase Kinase, domain 1"/>
    <property type="match status" value="1"/>
</dbReference>
<accession>A0A3D9H459</accession>
<gene>
    <name evidence="2" type="ORF">DFP90_11546</name>
</gene>
<sequence>MAELFAPNNLSCRSVVADLLSPDSDEVATVLSVLEDGYNFPPSVLPSIKRIRTPGIFNRNYRVETPGETLILKASSGDRRARFAYEAELSEALRSAGLPAARTVHAYNGSWSHLVEGKTWVRYAYIPGCYYTGGAAQLKSASIGFSRLSKAFADLRDQSCNEHGLELGFLDKLIEFCTDESDQNIDPSVENAAVFLDNRQYLKEAVYSVINGKEILRGNVKLMHTDYHPHNLLFSGEKLACILDFEDVKPHSMLAANGFAALKLIRQSLVDCPVADRRKQAREQLAMWIENWNSSFPAERVDAHMLRLGACYQVLSLIYEILSGWLLRGDLRQNFALPKHLVSLHEIEFIFANH</sequence>
<keyword evidence="2" id="KW-0808">Transferase</keyword>
<comment type="caution">
    <text evidence="2">The sequence shown here is derived from an EMBL/GenBank/DDBJ whole genome shotgun (WGS) entry which is preliminary data.</text>
</comment>
<evidence type="ECO:0000313" key="3">
    <source>
        <dbReference type="Proteomes" id="UP000256845"/>
    </source>
</evidence>
<dbReference type="Gene3D" id="3.90.1200.10">
    <property type="match status" value="1"/>
</dbReference>
<dbReference type="InterPro" id="IPR011009">
    <property type="entry name" value="Kinase-like_dom_sf"/>
</dbReference>
<dbReference type="Pfam" id="PF01636">
    <property type="entry name" value="APH"/>
    <property type="match status" value="1"/>
</dbReference>
<dbReference type="RefSeq" id="WP_115939139.1">
    <property type="nucleotide sequence ID" value="NZ_QRDW01000015.1"/>
</dbReference>
<reference evidence="2 3" key="1">
    <citation type="submission" date="2018-07" db="EMBL/GenBank/DDBJ databases">
        <title>Genomic Encyclopedia of Type Strains, Phase III (KMG-III): the genomes of soil and plant-associated and newly described type strains.</title>
        <authorList>
            <person name="Whitman W."/>
        </authorList>
    </citation>
    <scope>NUCLEOTIDE SEQUENCE [LARGE SCALE GENOMIC DNA]</scope>
    <source>
        <strain evidence="2 3">CECT 8488</strain>
    </source>
</reference>
<dbReference type="InterPro" id="IPR002575">
    <property type="entry name" value="Aminoglycoside_PTrfase"/>
</dbReference>
<keyword evidence="3" id="KW-1185">Reference proteome</keyword>